<protein>
    <recommendedName>
        <fullName evidence="3">HNH endonuclease</fullName>
    </recommendedName>
</protein>
<organism evidence="1 2">
    <name type="scientific">Mesobacillus maritimus</name>
    <dbReference type="NCBI Taxonomy" id="1643336"/>
    <lineage>
        <taxon>Bacteria</taxon>
        <taxon>Bacillati</taxon>
        <taxon>Bacillota</taxon>
        <taxon>Bacilli</taxon>
        <taxon>Bacillales</taxon>
        <taxon>Bacillaceae</taxon>
        <taxon>Mesobacillus</taxon>
    </lineage>
</organism>
<evidence type="ECO:0000313" key="1">
    <source>
        <dbReference type="EMBL" id="MBY0098679.1"/>
    </source>
</evidence>
<evidence type="ECO:0000313" key="2">
    <source>
        <dbReference type="Proteomes" id="UP000769780"/>
    </source>
</evidence>
<name>A0ABS7K8T5_9BACI</name>
<dbReference type="Gene3D" id="1.10.30.50">
    <property type="match status" value="1"/>
</dbReference>
<dbReference type="EMBL" id="JACWFH010000026">
    <property type="protein sequence ID" value="MBY0098679.1"/>
    <property type="molecule type" value="Genomic_DNA"/>
</dbReference>
<reference evidence="1 2" key="1">
    <citation type="submission" date="2020-07" db="EMBL/GenBank/DDBJ databases">
        <title>Fungal Genomes of the International Space Station.</title>
        <authorList>
            <person name="Seuylemezian A."/>
            <person name="Singh N.K."/>
            <person name="Wood J."/>
            <person name="Venkateswaran K."/>
        </authorList>
    </citation>
    <scope>NUCLEOTIDE SEQUENCE [LARGE SCALE GENOMIC DNA]</scope>
    <source>
        <strain evidence="1 2">PL-B2</strain>
    </source>
</reference>
<gene>
    <name evidence="1" type="ORF">H0185_18095</name>
</gene>
<evidence type="ECO:0008006" key="3">
    <source>
        <dbReference type="Google" id="ProtNLM"/>
    </source>
</evidence>
<dbReference type="RefSeq" id="WP_221874904.1">
    <property type="nucleotide sequence ID" value="NZ_JACWFH010000026.1"/>
</dbReference>
<keyword evidence="2" id="KW-1185">Reference proteome</keyword>
<accession>A0ABS7K8T5</accession>
<sequence>MKKCNLCGESRIEMFYTYQKTRCKACQRAKQYEFNRNNPEYLKAKNQRRRARLKALPHDFPPNVWKAVLDRFDGRCCLTNSKDVSLEHVVPLCVGHMGTEIGNVIPLDRTLNLSKGSKNFLDWFNEIEASLEMHDRFDEVISYLAELNGLTFDQYLEFLYWCEDNKRTIEEIEAATMSSVELFKATIEN</sequence>
<dbReference type="Proteomes" id="UP000769780">
    <property type="component" value="Unassembled WGS sequence"/>
</dbReference>
<comment type="caution">
    <text evidence="1">The sequence shown here is derived from an EMBL/GenBank/DDBJ whole genome shotgun (WGS) entry which is preliminary data.</text>
</comment>
<proteinExistence type="predicted"/>